<feature type="region of interest" description="Disordered" evidence="1">
    <location>
        <begin position="77"/>
        <end position="116"/>
    </location>
</feature>
<keyword evidence="2" id="KW-0812">Transmembrane</keyword>
<keyword evidence="2" id="KW-1133">Transmembrane helix</keyword>
<keyword evidence="4" id="KW-1185">Reference proteome</keyword>
<dbReference type="Proteomes" id="UP000276133">
    <property type="component" value="Unassembled WGS sequence"/>
</dbReference>
<accession>A0A3M7SAY6</accession>
<evidence type="ECO:0000256" key="1">
    <source>
        <dbReference type="SAM" id="MobiDB-lite"/>
    </source>
</evidence>
<evidence type="ECO:0000256" key="2">
    <source>
        <dbReference type="SAM" id="Phobius"/>
    </source>
</evidence>
<feature type="compositionally biased region" description="Basic and acidic residues" evidence="1">
    <location>
        <begin position="97"/>
        <end position="116"/>
    </location>
</feature>
<dbReference type="EMBL" id="REGN01001745">
    <property type="protein sequence ID" value="RNA32805.1"/>
    <property type="molecule type" value="Genomic_DNA"/>
</dbReference>
<sequence length="164" mass="18806">MNGILNKKLLINLEKSLHLSWTSVVIVVLVPLILVVGVWVVSAAISSTKRLINTKSSELYRVFLASTISLINKSRNIPAKSKQAPRPVRQQAVSPPEAKKMLNERDDNKDEEDHSVPDNFFKIKDQLELILDDLEMIKYWYFEILNRYDTLELCNLNQELGSKI</sequence>
<keyword evidence="2" id="KW-0472">Membrane</keyword>
<evidence type="ECO:0000313" key="3">
    <source>
        <dbReference type="EMBL" id="RNA32805.1"/>
    </source>
</evidence>
<protein>
    <submittedName>
        <fullName evidence="3">Uncharacterized protein</fullName>
    </submittedName>
</protein>
<proteinExistence type="predicted"/>
<dbReference type="AlphaFoldDB" id="A0A3M7SAY6"/>
<evidence type="ECO:0000313" key="4">
    <source>
        <dbReference type="Proteomes" id="UP000276133"/>
    </source>
</evidence>
<feature type="transmembrane region" description="Helical" evidence="2">
    <location>
        <begin position="20"/>
        <end position="45"/>
    </location>
</feature>
<comment type="caution">
    <text evidence="3">The sequence shown here is derived from an EMBL/GenBank/DDBJ whole genome shotgun (WGS) entry which is preliminary data.</text>
</comment>
<name>A0A3M7SAY6_BRAPC</name>
<organism evidence="3 4">
    <name type="scientific">Brachionus plicatilis</name>
    <name type="common">Marine rotifer</name>
    <name type="synonym">Brachionus muelleri</name>
    <dbReference type="NCBI Taxonomy" id="10195"/>
    <lineage>
        <taxon>Eukaryota</taxon>
        <taxon>Metazoa</taxon>
        <taxon>Spiralia</taxon>
        <taxon>Gnathifera</taxon>
        <taxon>Rotifera</taxon>
        <taxon>Eurotatoria</taxon>
        <taxon>Monogononta</taxon>
        <taxon>Pseudotrocha</taxon>
        <taxon>Ploima</taxon>
        <taxon>Brachionidae</taxon>
        <taxon>Brachionus</taxon>
    </lineage>
</organism>
<reference evidence="3 4" key="1">
    <citation type="journal article" date="2018" name="Sci. Rep.">
        <title>Genomic signatures of local adaptation to the degree of environmental predictability in rotifers.</title>
        <authorList>
            <person name="Franch-Gras L."/>
            <person name="Hahn C."/>
            <person name="Garcia-Roger E.M."/>
            <person name="Carmona M.J."/>
            <person name="Serra M."/>
            <person name="Gomez A."/>
        </authorList>
    </citation>
    <scope>NUCLEOTIDE SEQUENCE [LARGE SCALE GENOMIC DNA]</scope>
    <source>
        <strain evidence="3">HYR1</strain>
    </source>
</reference>
<gene>
    <name evidence="3" type="ORF">BpHYR1_027867</name>
</gene>